<dbReference type="AlphaFoldDB" id="A0A7J7GID6"/>
<dbReference type="GO" id="GO:0016020">
    <property type="term" value="C:membrane"/>
    <property type="evidence" value="ECO:0007669"/>
    <property type="project" value="UniProtKB-SubCell"/>
</dbReference>
<dbReference type="PRINTS" id="PR00463">
    <property type="entry name" value="EP450I"/>
</dbReference>
<evidence type="ECO:0000313" key="14">
    <source>
        <dbReference type="EMBL" id="KAF5939691.1"/>
    </source>
</evidence>
<dbReference type="InterPro" id="IPR036396">
    <property type="entry name" value="Cyt_P450_sf"/>
</dbReference>
<evidence type="ECO:0000256" key="12">
    <source>
        <dbReference type="RuleBase" id="RU000461"/>
    </source>
</evidence>
<accession>A0A7J7GID6</accession>
<comment type="similarity">
    <text evidence="2 12">Belongs to the cytochrome P450 family.</text>
</comment>
<keyword evidence="8 11" id="KW-0408">Iron</keyword>
<proteinExistence type="inferred from homology"/>
<comment type="caution">
    <text evidence="14">The sequence shown here is derived from an EMBL/GenBank/DDBJ whole genome shotgun (WGS) entry which is preliminary data.</text>
</comment>
<dbReference type="InterPro" id="IPR017972">
    <property type="entry name" value="Cyt_P450_CS"/>
</dbReference>
<organism evidence="14 15">
    <name type="scientific">Camellia sinensis</name>
    <name type="common">Tea plant</name>
    <name type="synonym">Thea sinensis</name>
    <dbReference type="NCBI Taxonomy" id="4442"/>
    <lineage>
        <taxon>Eukaryota</taxon>
        <taxon>Viridiplantae</taxon>
        <taxon>Streptophyta</taxon>
        <taxon>Embryophyta</taxon>
        <taxon>Tracheophyta</taxon>
        <taxon>Spermatophyta</taxon>
        <taxon>Magnoliopsida</taxon>
        <taxon>eudicotyledons</taxon>
        <taxon>Gunneridae</taxon>
        <taxon>Pentapetalae</taxon>
        <taxon>asterids</taxon>
        <taxon>Ericales</taxon>
        <taxon>Theaceae</taxon>
        <taxon>Camellia</taxon>
    </lineage>
</organism>
<dbReference type="Proteomes" id="UP000593564">
    <property type="component" value="Unassembled WGS sequence"/>
</dbReference>
<keyword evidence="5 11" id="KW-0479">Metal-binding</keyword>
<dbReference type="PROSITE" id="PS00086">
    <property type="entry name" value="CYTOCHROME_P450"/>
    <property type="match status" value="1"/>
</dbReference>
<feature type="transmembrane region" description="Helical" evidence="13">
    <location>
        <begin position="147"/>
        <end position="171"/>
    </location>
</feature>
<comment type="cofactor">
    <cofactor evidence="11">
        <name>heme</name>
        <dbReference type="ChEBI" id="CHEBI:30413"/>
    </cofactor>
</comment>
<evidence type="ECO:0000313" key="15">
    <source>
        <dbReference type="Proteomes" id="UP000593564"/>
    </source>
</evidence>
<dbReference type="InterPro" id="IPR001128">
    <property type="entry name" value="Cyt_P450"/>
</dbReference>
<dbReference type="PRINTS" id="PR00385">
    <property type="entry name" value="P450"/>
</dbReference>
<gene>
    <name evidence="14" type="ORF">HYC85_023950</name>
</gene>
<keyword evidence="3 11" id="KW-0349">Heme</keyword>
<dbReference type="EMBL" id="JACBKZ010000011">
    <property type="protein sequence ID" value="KAF5939691.1"/>
    <property type="molecule type" value="Genomic_DNA"/>
</dbReference>
<name>A0A7J7GID6_CAMSI</name>
<dbReference type="SUPFAM" id="SSF48264">
    <property type="entry name" value="Cytochrome P450"/>
    <property type="match status" value="1"/>
</dbReference>
<dbReference type="GO" id="GO:0020037">
    <property type="term" value="F:heme binding"/>
    <property type="evidence" value="ECO:0007669"/>
    <property type="project" value="InterPro"/>
</dbReference>
<keyword evidence="7 12" id="KW-0560">Oxidoreductase</keyword>
<evidence type="ECO:0000256" key="10">
    <source>
        <dbReference type="ARBA" id="ARBA00023136"/>
    </source>
</evidence>
<keyword evidence="4 13" id="KW-0812">Transmembrane</keyword>
<dbReference type="InterPro" id="IPR002401">
    <property type="entry name" value="Cyt_P450_E_grp-I"/>
</dbReference>
<sequence length="700" mass="78866">MASLLDSPSVASPHLHSLEVVKDFASAFAELPKEMTHCRPLNEEHQGALNRAAKLVCHVNSCRKTKNKGEDRDKGKGTLSKLRGVGVSNLYRGFIKVWNKGKTGVKKKTKAKNKTMERSRQSLKIRVGLALSLSVGGKEHKAVIVEVAMVAFLLTSLCVFFPLAIFIIKFLHKVWWTPIRVQYMMGLQGIKGPSYSFLHGSTKQIMNMRKESFATAMDLSHHIFPRIMPHIDAWIQLYGENYLQWRGPQPQLVVTETQLIKEILNNKDGAFVKTKPSSYGKKLIGDGIVVTRGEKWSKLRKISNYAFHAENLKEMVPAMTASVETMLQRWRHREGKAIEVYEEFKLLTSEIISRTAFGSSYLEGKNIFDMLIKLSTIISRNEFKIRFPGIGCYISGGGSGGSKVEVKVEVLEIVVVVVMQAVVAAVAVVVWWKFVKSNDDTESDRIEHVIRDLIITMIQKREEKVVQGKSDNYGSDFLGSLIKFYHDADDNSNISIDTVIDECKIFYIAGQETTNGLLAWSIFLLAIHSDWQEKARKEVLELFGQQNPSPEGIARLKSMSMILNETLRLYSPAANMWRKVEREVRLGKLVLPANMDVYIPSLALHHDPNIWGKDAHLFKPERFAEGVAKATNNNTTAFIPFGLGPRMCVGLNFAAAETKIALSMILQRYTFTLSPTYVHSPMQMLTIRPKHGIEVIFHAL</sequence>
<dbReference type="PANTHER" id="PTHR24282">
    <property type="entry name" value="CYTOCHROME P450 FAMILY MEMBER"/>
    <property type="match status" value="1"/>
</dbReference>
<protein>
    <submittedName>
        <fullName evidence="14">Uncharacterized protein</fullName>
    </submittedName>
</protein>
<comment type="subcellular location">
    <subcellularLocation>
        <location evidence="1">Membrane</location>
    </subcellularLocation>
</comment>
<keyword evidence="15" id="KW-1185">Reference proteome</keyword>
<evidence type="ECO:0000256" key="2">
    <source>
        <dbReference type="ARBA" id="ARBA00010617"/>
    </source>
</evidence>
<evidence type="ECO:0000256" key="1">
    <source>
        <dbReference type="ARBA" id="ARBA00004370"/>
    </source>
</evidence>
<dbReference type="GO" id="GO:0005506">
    <property type="term" value="F:iron ion binding"/>
    <property type="evidence" value="ECO:0007669"/>
    <property type="project" value="InterPro"/>
</dbReference>
<evidence type="ECO:0000256" key="3">
    <source>
        <dbReference type="ARBA" id="ARBA00022617"/>
    </source>
</evidence>
<keyword evidence="10 13" id="KW-0472">Membrane</keyword>
<reference evidence="15" key="1">
    <citation type="journal article" date="2020" name="Nat. Commun.">
        <title>Genome assembly of wild tea tree DASZ reveals pedigree and selection history of tea varieties.</title>
        <authorList>
            <person name="Zhang W."/>
            <person name="Zhang Y."/>
            <person name="Qiu H."/>
            <person name="Guo Y."/>
            <person name="Wan H."/>
            <person name="Zhang X."/>
            <person name="Scossa F."/>
            <person name="Alseekh S."/>
            <person name="Zhang Q."/>
            <person name="Wang P."/>
            <person name="Xu L."/>
            <person name="Schmidt M.H."/>
            <person name="Jia X."/>
            <person name="Li D."/>
            <person name="Zhu A."/>
            <person name="Guo F."/>
            <person name="Chen W."/>
            <person name="Ni D."/>
            <person name="Usadel B."/>
            <person name="Fernie A.R."/>
            <person name="Wen W."/>
        </authorList>
    </citation>
    <scope>NUCLEOTIDE SEQUENCE [LARGE SCALE GENOMIC DNA]</scope>
    <source>
        <strain evidence="15">cv. G240</strain>
    </source>
</reference>
<dbReference type="GO" id="GO:0016705">
    <property type="term" value="F:oxidoreductase activity, acting on paired donors, with incorporation or reduction of molecular oxygen"/>
    <property type="evidence" value="ECO:0007669"/>
    <property type="project" value="InterPro"/>
</dbReference>
<evidence type="ECO:0000256" key="9">
    <source>
        <dbReference type="ARBA" id="ARBA00023033"/>
    </source>
</evidence>
<feature type="transmembrane region" description="Helical" evidence="13">
    <location>
        <begin position="410"/>
        <end position="432"/>
    </location>
</feature>
<evidence type="ECO:0000256" key="11">
    <source>
        <dbReference type="PIRSR" id="PIRSR602401-1"/>
    </source>
</evidence>
<reference evidence="14 15" key="2">
    <citation type="submission" date="2020-07" db="EMBL/GenBank/DDBJ databases">
        <title>Genome assembly of wild tea tree DASZ reveals pedigree and selection history of tea varieties.</title>
        <authorList>
            <person name="Zhang W."/>
        </authorList>
    </citation>
    <scope>NUCLEOTIDE SEQUENCE [LARGE SCALE GENOMIC DNA]</scope>
    <source>
        <strain evidence="15">cv. G240</strain>
        <tissue evidence="14">Leaf</tissue>
    </source>
</reference>
<evidence type="ECO:0000256" key="8">
    <source>
        <dbReference type="ARBA" id="ARBA00023004"/>
    </source>
</evidence>
<evidence type="ECO:0000256" key="7">
    <source>
        <dbReference type="ARBA" id="ARBA00023002"/>
    </source>
</evidence>
<evidence type="ECO:0000256" key="13">
    <source>
        <dbReference type="SAM" id="Phobius"/>
    </source>
</evidence>
<keyword evidence="9 12" id="KW-0503">Monooxygenase</keyword>
<evidence type="ECO:0000256" key="4">
    <source>
        <dbReference type="ARBA" id="ARBA00022692"/>
    </source>
</evidence>
<keyword evidence="6 13" id="KW-1133">Transmembrane helix</keyword>
<dbReference type="Gene3D" id="1.10.630.10">
    <property type="entry name" value="Cytochrome P450"/>
    <property type="match status" value="1"/>
</dbReference>
<evidence type="ECO:0000256" key="5">
    <source>
        <dbReference type="ARBA" id="ARBA00022723"/>
    </source>
</evidence>
<feature type="binding site" description="axial binding residue" evidence="11">
    <location>
        <position position="648"/>
    </location>
    <ligand>
        <name>heme</name>
        <dbReference type="ChEBI" id="CHEBI:30413"/>
    </ligand>
    <ligandPart>
        <name>Fe</name>
        <dbReference type="ChEBI" id="CHEBI:18248"/>
    </ligandPart>
</feature>
<dbReference type="InterPro" id="IPR050665">
    <property type="entry name" value="Cytochrome_P450_Monooxygen"/>
</dbReference>
<dbReference type="PANTHER" id="PTHR24282:SF270">
    <property type="entry name" value="CYTOCHROME P450 CYP749A22-LIKE"/>
    <property type="match status" value="1"/>
</dbReference>
<evidence type="ECO:0000256" key="6">
    <source>
        <dbReference type="ARBA" id="ARBA00022989"/>
    </source>
</evidence>
<dbReference type="GO" id="GO:0004497">
    <property type="term" value="F:monooxygenase activity"/>
    <property type="evidence" value="ECO:0007669"/>
    <property type="project" value="UniProtKB-KW"/>
</dbReference>
<dbReference type="Pfam" id="PF00067">
    <property type="entry name" value="p450"/>
    <property type="match status" value="2"/>
</dbReference>